<dbReference type="OMA" id="SIMNDEM"/>
<feature type="domain" description="Plastocyanin-like" evidence="2">
    <location>
        <begin position="83"/>
        <end position="130"/>
    </location>
</feature>
<name>A0A834Y9M2_TETSI</name>
<protein>
    <recommendedName>
        <fullName evidence="7">Laccase</fullName>
    </recommendedName>
</protein>
<dbReference type="InterPro" id="IPR011706">
    <property type="entry name" value="Cu-oxidase_C"/>
</dbReference>
<keyword evidence="6" id="KW-1185">Reference proteome</keyword>
<dbReference type="OrthoDB" id="2121828at2759"/>
<proteinExistence type="inferred from homology"/>
<gene>
    <name evidence="5" type="ORF">HHK36_030462</name>
</gene>
<dbReference type="Pfam" id="PF00394">
    <property type="entry name" value="Cu-oxidase"/>
    <property type="match status" value="1"/>
</dbReference>
<dbReference type="InterPro" id="IPR008972">
    <property type="entry name" value="Cupredoxin"/>
</dbReference>
<evidence type="ECO:0000313" key="6">
    <source>
        <dbReference type="Proteomes" id="UP000655225"/>
    </source>
</evidence>
<dbReference type="InterPro" id="IPR001117">
    <property type="entry name" value="Cu-oxidase_2nd"/>
</dbReference>
<dbReference type="InterPro" id="IPR045087">
    <property type="entry name" value="Cu-oxidase_fam"/>
</dbReference>
<comment type="similarity">
    <text evidence="1">Belongs to the multicopper oxidase family.</text>
</comment>
<comment type="caution">
    <text evidence="5">The sequence shown here is derived from an EMBL/GenBank/DDBJ whole genome shotgun (WGS) entry which is preliminary data.</text>
</comment>
<dbReference type="InterPro" id="IPR011707">
    <property type="entry name" value="Cu-oxidase-like_N"/>
</dbReference>
<dbReference type="GO" id="GO:0016491">
    <property type="term" value="F:oxidoreductase activity"/>
    <property type="evidence" value="ECO:0007669"/>
    <property type="project" value="InterPro"/>
</dbReference>
<evidence type="ECO:0008006" key="7">
    <source>
        <dbReference type="Google" id="ProtNLM"/>
    </source>
</evidence>
<dbReference type="Pfam" id="PF07732">
    <property type="entry name" value="Cu-oxidase_3"/>
    <property type="match status" value="1"/>
</dbReference>
<evidence type="ECO:0000259" key="4">
    <source>
        <dbReference type="Pfam" id="PF07732"/>
    </source>
</evidence>
<sequence length="247" mass="27216">MKNMACRHGIKQPRNPWSDGPEYITQCPIQPETNFSYEIIFSAEEGTLWWHAHSDWSRATVYGAIFVYPKLGTSYPFPEPQAEVPIILGSWFKGDVMAIIEEAHDKGGEPNISDAFTINGQPGDLYECSKPGKSVAFSILISLMSHLIISILRPSNLSIPALGTKVKVVEYNSVVEIVIQGTSLIAGENHPMHLHGYSFFLVGSGFGNVNNVSDPERYNLVDPPEVNTVGIPKNGWTAIRFQADNPG</sequence>
<dbReference type="Gene3D" id="2.60.40.420">
    <property type="entry name" value="Cupredoxins - blue copper proteins"/>
    <property type="match status" value="2"/>
</dbReference>
<feature type="domain" description="Plastocyanin-like" evidence="3">
    <location>
        <begin position="162"/>
        <end position="247"/>
    </location>
</feature>
<dbReference type="PANTHER" id="PTHR11709">
    <property type="entry name" value="MULTI-COPPER OXIDASE"/>
    <property type="match status" value="1"/>
</dbReference>
<evidence type="ECO:0000259" key="3">
    <source>
        <dbReference type="Pfam" id="PF07731"/>
    </source>
</evidence>
<dbReference type="AlphaFoldDB" id="A0A834Y9M2"/>
<dbReference type="SUPFAM" id="SSF49503">
    <property type="entry name" value="Cupredoxins"/>
    <property type="match status" value="2"/>
</dbReference>
<dbReference type="Pfam" id="PF07731">
    <property type="entry name" value="Cu-oxidase_2"/>
    <property type="match status" value="1"/>
</dbReference>
<evidence type="ECO:0000259" key="2">
    <source>
        <dbReference type="Pfam" id="PF00394"/>
    </source>
</evidence>
<dbReference type="GO" id="GO:0005507">
    <property type="term" value="F:copper ion binding"/>
    <property type="evidence" value="ECO:0007669"/>
    <property type="project" value="InterPro"/>
</dbReference>
<reference evidence="5 6" key="1">
    <citation type="submission" date="2020-04" db="EMBL/GenBank/DDBJ databases">
        <title>Plant Genome Project.</title>
        <authorList>
            <person name="Zhang R.-G."/>
        </authorList>
    </citation>
    <scope>NUCLEOTIDE SEQUENCE [LARGE SCALE GENOMIC DNA]</scope>
    <source>
        <strain evidence="5">YNK0</strain>
        <tissue evidence="5">Leaf</tissue>
    </source>
</reference>
<organism evidence="5 6">
    <name type="scientific">Tetracentron sinense</name>
    <name type="common">Spur-leaf</name>
    <dbReference type="NCBI Taxonomy" id="13715"/>
    <lineage>
        <taxon>Eukaryota</taxon>
        <taxon>Viridiplantae</taxon>
        <taxon>Streptophyta</taxon>
        <taxon>Embryophyta</taxon>
        <taxon>Tracheophyta</taxon>
        <taxon>Spermatophyta</taxon>
        <taxon>Magnoliopsida</taxon>
        <taxon>Trochodendrales</taxon>
        <taxon>Trochodendraceae</taxon>
        <taxon>Tetracentron</taxon>
    </lineage>
</organism>
<accession>A0A834Y9M2</accession>
<dbReference type="PANTHER" id="PTHR11709:SF410">
    <property type="entry name" value="LACCASE"/>
    <property type="match status" value="1"/>
</dbReference>
<evidence type="ECO:0000313" key="5">
    <source>
        <dbReference type="EMBL" id="KAF8377089.1"/>
    </source>
</evidence>
<evidence type="ECO:0000256" key="1">
    <source>
        <dbReference type="ARBA" id="ARBA00010609"/>
    </source>
</evidence>
<dbReference type="Proteomes" id="UP000655225">
    <property type="component" value="Unassembled WGS sequence"/>
</dbReference>
<dbReference type="EMBL" id="JABCRI010000024">
    <property type="protein sequence ID" value="KAF8377089.1"/>
    <property type="molecule type" value="Genomic_DNA"/>
</dbReference>
<feature type="domain" description="Plastocyanin-like" evidence="4">
    <location>
        <begin position="8"/>
        <end position="70"/>
    </location>
</feature>